<dbReference type="GO" id="GO:0003723">
    <property type="term" value="F:RNA binding"/>
    <property type="evidence" value="ECO:0007669"/>
    <property type="project" value="InterPro"/>
</dbReference>
<evidence type="ECO:0000256" key="7">
    <source>
        <dbReference type="ARBA" id="ARBA00022801"/>
    </source>
</evidence>
<feature type="region of interest" description="C4" evidence="11">
    <location>
        <begin position="56"/>
        <end position="86"/>
    </location>
</feature>
<evidence type="ECO:0000256" key="11">
    <source>
        <dbReference type="PROSITE-ProRule" id="PRU01341"/>
    </source>
</evidence>
<keyword evidence="5" id="KW-0547">Nucleotide-binding</keyword>
<keyword evidence="6 11" id="KW-0863">Zinc-finger</keyword>
<keyword evidence="10" id="KW-0067">ATP-binding</keyword>
<keyword evidence="14" id="KW-1185">Reference proteome</keyword>
<evidence type="ECO:0000256" key="4">
    <source>
        <dbReference type="ARBA" id="ARBA00022723"/>
    </source>
</evidence>
<dbReference type="AlphaFoldDB" id="A0A448X3E4"/>
<feature type="non-terminal residue" evidence="13">
    <location>
        <position position="1"/>
    </location>
</feature>
<evidence type="ECO:0000256" key="5">
    <source>
        <dbReference type="ARBA" id="ARBA00022741"/>
    </source>
</evidence>
<proteinExistence type="inferred from homology"/>
<keyword evidence="4 11" id="KW-0479">Metal-binding</keyword>
<organism evidence="13 14">
    <name type="scientific">Protopolystoma xenopodis</name>
    <dbReference type="NCBI Taxonomy" id="117903"/>
    <lineage>
        <taxon>Eukaryota</taxon>
        <taxon>Metazoa</taxon>
        <taxon>Spiralia</taxon>
        <taxon>Lophotrochozoa</taxon>
        <taxon>Platyhelminthes</taxon>
        <taxon>Monogenea</taxon>
        <taxon>Polyopisthocotylea</taxon>
        <taxon>Polystomatidea</taxon>
        <taxon>Polystomatidae</taxon>
        <taxon>Protopolystoma</taxon>
    </lineage>
</organism>
<comment type="caution">
    <text evidence="13">The sequence shown here is derived from an EMBL/GenBank/DDBJ whole genome shotgun (WGS) entry which is preliminary data.</text>
</comment>
<name>A0A448X3E4_9PLAT</name>
<evidence type="ECO:0000256" key="8">
    <source>
        <dbReference type="ARBA" id="ARBA00022806"/>
    </source>
</evidence>
<dbReference type="GO" id="GO:0016787">
    <property type="term" value="F:hydrolase activity"/>
    <property type="evidence" value="ECO:0007669"/>
    <property type="project" value="UniProtKB-KW"/>
</dbReference>
<comment type="subcellular location">
    <subcellularLocation>
        <location evidence="1">Cytoplasm</location>
    </subcellularLocation>
</comment>
<dbReference type="Gene3D" id="3.40.50.300">
    <property type="entry name" value="P-loop containing nucleotide triphosphate hydrolases"/>
    <property type="match status" value="1"/>
</dbReference>
<reference evidence="13" key="1">
    <citation type="submission" date="2018-11" db="EMBL/GenBank/DDBJ databases">
        <authorList>
            <consortium name="Pathogen Informatics"/>
        </authorList>
    </citation>
    <scope>NUCLEOTIDE SEQUENCE</scope>
</reference>
<keyword evidence="8" id="KW-0347">Helicase</keyword>
<dbReference type="PANTHER" id="PTHR10887">
    <property type="entry name" value="DNA2/NAM7 HELICASE FAMILY"/>
    <property type="match status" value="1"/>
</dbReference>
<dbReference type="InterPro" id="IPR027417">
    <property type="entry name" value="P-loop_NTPase"/>
</dbReference>
<dbReference type="GO" id="GO:0005737">
    <property type="term" value="C:cytoplasm"/>
    <property type="evidence" value="ECO:0007669"/>
    <property type="project" value="UniProtKB-SubCell"/>
</dbReference>
<sequence length="493" mass="56024">IYDPACVVFCNTTKKWFCNGRGNTSGSHIVNHLVRARAKEVTLHKDGPLKDTLLECYVCGSKNVFLLGFVPAKSESVVVLLCRYPCANQNKNMYWDPTQWQPLIQERQFLPWLVKVPSEEEQSKAIQISAQQMNRLEEMWKDNPTAAIQDLEKPGIDEEINPVLIRLNSYLIVILRYESSLHYRDTFTPLVKLEAAYDKKIKESLKLEKVMIRWDTGLNNKLVAYFRIPGANEEALKKLGRMLGMSLKFRIVSTYCHLLLSFPISDVSEEVVLEMKRPADSAPTDITTGYVVEFKWKSTPFDRMISAISGVREDLLDLVPSYIFYRILGHEMDDMVLKCNLPKRYSAPGLPELNHSQVFAVKTVLQRPLSLIQGPPGTGKTVTSATIVYHLSQIHQKKVLVVAPSNTAVDQLCDKIDKTGLKVVRLCAKSRETLASPVSRLALHIQAQNVKGHTELRKLQQLKDETGELSQVDEKRYRKLKKELERKSLSPCA</sequence>
<evidence type="ECO:0000256" key="10">
    <source>
        <dbReference type="ARBA" id="ARBA00022840"/>
    </source>
</evidence>
<comment type="similarity">
    <text evidence="2">Belongs to the DNA2/NAM7 helicase family.</text>
</comment>
<dbReference type="InterPro" id="IPR041677">
    <property type="entry name" value="DNA2/NAM7_AAA_11"/>
</dbReference>
<evidence type="ECO:0000256" key="3">
    <source>
        <dbReference type="ARBA" id="ARBA00022490"/>
    </source>
</evidence>
<protein>
    <recommendedName>
        <fullName evidence="12">Upf1 domain-containing protein</fullName>
    </recommendedName>
</protein>
<dbReference type="InterPro" id="IPR018999">
    <property type="entry name" value="UPF1_CH/ZBD"/>
</dbReference>
<feature type="domain" description="Upf1" evidence="12">
    <location>
        <begin position="1"/>
        <end position="143"/>
    </location>
</feature>
<dbReference type="CDD" id="cd21400">
    <property type="entry name" value="ZBD_UPF1-like"/>
    <property type="match status" value="1"/>
</dbReference>
<dbReference type="Pfam" id="PF18141">
    <property type="entry name" value="UPF1_1B_dom"/>
    <property type="match status" value="1"/>
</dbReference>
<dbReference type="InterPro" id="IPR045055">
    <property type="entry name" value="DNA2/NAM7-like"/>
</dbReference>
<comment type="caution">
    <text evidence="11">Lacks conserved residue(s) required for the propagation of feature annotation.</text>
</comment>
<evidence type="ECO:0000256" key="6">
    <source>
        <dbReference type="ARBA" id="ARBA00022771"/>
    </source>
</evidence>
<dbReference type="EMBL" id="CAAALY010083566">
    <property type="protein sequence ID" value="VEL26902.1"/>
    <property type="molecule type" value="Genomic_DNA"/>
</dbReference>
<dbReference type="Gene3D" id="2.40.30.230">
    <property type="match status" value="1"/>
</dbReference>
<keyword evidence="9 11" id="KW-0862">Zinc</keyword>
<dbReference type="GO" id="GO:0008270">
    <property type="term" value="F:zinc ion binding"/>
    <property type="evidence" value="ECO:0007669"/>
    <property type="project" value="UniProtKB-UniRule"/>
</dbReference>
<evidence type="ECO:0000256" key="1">
    <source>
        <dbReference type="ARBA" id="ARBA00004496"/>
    </source>
</evidence>
<keyword evidence="3" id="KW-0963">Cytoplasm</keyword>
<dbReference type="SUPFAM" id="SSF52540">
    <property type="entry name" value="P-loop containing nucleoside triphosphate hydrolases"/>
    <property type="match status" value="1"/>
</dbReference>
<dbReference type="PANTHER" id="PTHR10887:SF364">
    <property type="entry name" value="REGULATOR OF NONSENSE TRANSCRIPTS 1"/>
    <property type="match status" value="1"/>
</dbReference>
<evidence type="ECO:0000256" key="2">
    <source>
        <dbReference type="ARBA" id="ARBA00007913"/>
    </source>
</evidence>
<gene>
    <name evidence="13" type="ORF">PXEA_LOCUS20342</name>
</gene>
<evidence type="ECO:0000313" key="13">
    <source>
        <dbReference type="EMBL" id="VEL26902.1"/>
    </source>
</evidence>
<dbReference type="CDD" id="cd21407">
    <property type="entry name" value="1B_UPF1-like"/>
    <property type="match status" value="1"/>
</dbReference>
<dbReference type="InterPro" id="IPR040812">
    <property type="entry name" value="UPF1_1B_dom"/>
</dbReference>
<keyword evidence="7" id="KW-0378">Hydrolase</keyword>
<evidence type="ECO:0000259" key="12">
    <source>
        <dbReference type="PROSITE" id="PS51997"/>
    </source>
</evidence>
<accession>A0A448X3E4</accession>
<dbReference type="GO" id="GO:0000184">
    <property type="term" value="P:nuclear-transcribed mRNA catabolic process, nonsense-mediated decay"/>
    <property type="evidence" value="ECO:0007669"/>
    <property type="project" value="InterPro"/>
</dbReference>
<dbReference type="GO" id="GO:0003724">
    <property type="term" value="F:RNA helicase activity"/>
    <property type="evidence" value="ECO:0007669"/>
    <property type="project" value="InterPro"/>
</dbReference>
<evidence type="ECO:0000313" key="14">
    <source>
        <dbReference type="Proteomes" id="UP000784294"/>
    </source>
</evidence>
<feature type="non-terminal residue" evidence="13">
    <location>
        <position position="493"/>
    </location>
</feature>
<dbReference type="OrthoDB" id="6513042at2759"/>
<dbReference type="Pfam" id="PF09416">
    <property type="entry name" value="UPF1_Zn_bind"/>
    <property type="match status" value="1"/>
</dbReference>
<dbReference type="Pfam" id="PF13086">
    <property type="entry name" value="AAA_11"/>
    <property type="match status" value="1"/>
</dbReference>
<dbReference type="Proteomes" id="UP000784294">
    <property type="component" value="Unassembled WGS sequence"/>
</dbReference>
<dbReference type="GO" id="GO:0005524">
    <property type="term" value="F:ATP binding"/>
    <property type="evidence" value="ECO:0007669"/>
    <property type="project" value="UniProtKB-KW"/>
</dbReference>
<evidence type="ECO:0000256" key="9">
    <source>
        <dbReference type="ARBA" id="ARBA00022833"/>
    </source>
</evidence>
<feature type="region of interest" description="CC/SHH/C" evidence="11">
    <location>
        <begin position="10"/>
        <end position="38"/>
    </location>
</feature>
<dbReference type="PROSITE" id="PS51997">
    <property type="entry name" value="UPF1_CH_RICH"/>
    <property type="match status" value="1"/>
</dbReference>